<evidence type="ECO:0000313" key="1">
    <source>
        <dbReference type="EMBL" id="AEI08157.1"/>
    </source>
</evidence>
<keyword evidence="2" id="KW-1185">Reference proteome</keyword>
<dbReference type="OrthoDB" id="9800788at2"/>
<evidence type="ECO:0008006" key="3">
    <source>
        <dbReference type="Google" id="ProtNLM"/>
    </source>
</evidence>
<dbReference type="RefSeq" id="WP_013913780.1">
    <property type="nucleotide sequence ID" value="NC_015689.1"/>
</dbReference>
<protein>
    <recommendedName>
        <fullName evidence="3">DUF736 domain-containing protein</fullName>
    </recommendedName>
</protein>
<accession>Q6LB75</accession>
<dbReference type="AlphaFoldDB" id="Q6LB75"/>
<keyword evidence="1" id="KW-0614">Plasmid</keyword>
<organism evidence="1 2">
    <name type="scientific">Afipia carboxidovorans (strain ATCC 49405 / DSM 1227 / KCTC 32145 / OM5)</name>
    <name type="common">Oligotropha carboxidovorans</name>
    <dbReference type="NCBI Taxonomy" id="504832"/>
    <lineage>
        <taxon>Bacteria</taxon>
        <taxon>Pseudomonadati</taxon>
        <taxon>Pseudomonadota</taxon>
        <taxon>Alphaproteobacteria</taxon>
        <taxon>Hyphomicrobiales</taxon>
        <taxon>Nitrobacteraceae</taxon>
        <taxon>Afipia</taxon>
    </lineage>
</organism>
<dbReference type="PATRIC" id="fig|504832.7.peg.3660"/>
<dbReference type="Pfam" id="PF05284">
    <property type="entry name" value="DUF736"/>
    <property type="match status" value="1"/>
</dbReference>
<reference evidence="1 2" key="1">
    <citation type="journal article" date="2003" name="Gene">
        <title>Complete nucleotide sequence of the circular megaplasmid pHCG3 of Oligotropha carboxidovorans: function in the chemolithoautotrophic utilization of CO, H(2) and CO(2).</title>
        <authorList>
            <person name="Fuhrmann S."/>
            <person name="Ferner M."/>
            <person name="Jeffke T."/>
            <person name="Henne A."/>
            <person name="Gottschalk G."/>
            <person name="Meyer O."/>
        </authorList>
    </citation>
    <scope>NUCLEOTIDE SEQUENCE [LARGE SCALE GENOMIC DNA]</scope>
    <source>
        <strain evidence="2">ATCC 49405 / DSM 1227 / KCTC 32145 / OM5</strain>
        <plasmid evidence="1">pHCG3</plasmid>
    </source>
</reference>
<reference evidence="1 2" key="2">
    <citation type="journal article" date="2011" name="J. Bacteriol.">
        <title>Complete genome sequences of the chemolithoautotrophic Oligotropha carboxidovorans strains OM4 and OM5.</title>
        <authorList>
            <person name="Volland S."/>
            <person name="Rachinger M."/>
            <person name="Strittmatter A."/>
            <person name="Daniel R."/>
            <person name="Gottschalk G."/>
            <person name="Meyer O."/>
        </authorList>
    </citation>
    <scope>NUCLEOTIDE SEQUENCE [LARGE SCALE GENOMIC DNA]</scope>
    <source>
        <strain evidence="2">ATCC 49405 / DSM 1227 / KCTC 32145 / OM5</strain>
        <plasmid evidence="1">pHCG3</plasmid>
    </source>
</reference>
<proteinExistence type="predicted"/>
<dbReference type="HOGENOM" id="CLU_109334_2_1_5"/>
<evidence type="ECO:0000313" key="2">
    <source>
        <dbReference type="Proteomes" id="UP000007730"/>
    </source>
</evidence>
<dbReference type="Proteomes" id="UP000007730">
    <property type="component" value="Plasmid pHCG3"/>
</dbReference>
<name>Q6LB75_AFIC5</name>
<dbReference type="EMBL" id="CP002827">
    <property type="protein sequence ID" value="AEI08157.1"/>
    <property type="molecule type" value="Genomic_DNA"/>
</dbReference>
<dbReference type="InterPro" id="IPR007948">
    <property type="entry name" value="DUF736"/>
</dbReference>
<sequence>MPAIGFVNKLDDGSYRGTLRTLSISAALKIIPNKEKKPGSDQPDYRVYGNDAEIGGGWDRKNKDNGADFVALSFAAPEFGARRLYANLGRMAGSDRDDEFAVIWNPAE</sequence>
<gene>
    <name evidence="1" type="ordered locus">OCA5_pHCG300840</name>
</gene>
<geneLocation type="plasmid" evidence="1 2">
    <name>pHCG3</name>
</geneLocation>
<dbReference type="KEGG" id="ocg:OCA5_pHCG300840"/>